<evidence type="ECO:0000313" key="2">
    <source>
        <dbReference type="EMBL" id="HIU36688.1"/>
    </source>
</evidence>
<dbReference type="Proteomes" id="UP000824083">
    <property type="component" value="Unassembled WGS sequence"/>
</dbReference>
<evidence type="ECO:0000259" key="1">
    <source>
        <dbReference type="Pfam" id="PF13280"/>
    </source>
</evidence>
<dbReference type="AlphaFoldDB" id="A0A9D1LDK4"/>
<organism evidence="2 3">
    <name type="scientific">Candidatus Aphodousia faecigallinarum</name>
    <dbReference type="NCBI Taxonomy" id="2840677"/>
    <lineage>
        <taxon>Bacteria</taxon>
        <taxon>Pseudomonadati</taxon>
        <taxon>Pseudomonadota</taxon>
        <taxon>Betaproteobacteria</taxon>
        <taxon>Burkholderiales</taxon>
        <taxon>Sutterellaceae</taxon>
        <taxon>Sutterellaceae incertae sedis</taxon>
        <taxon>Candidatus Aphodousia</taxon>
    </lineage>
</organism>
<dbReference type="Pfam" id="PF13280">
    <property type="entry name" value="WYL"/>
    <property type="match status" value="1"/>
</dbReference>
<reference evidence="2" key="1">
    <citation type="submission" date="2020-10" db="EMBL/GenBank/DDBJ databases">
        <authorList>
            <person name="Gilroy R."/>
        </authorList>
    </citation>
    <scope>NUCLEOTIDE SEQUENCE</scope>
    <source>
        <strain evidence="2">7463</strain>
    </source>
</reference>
<dbReference type="PANTHER" id="PTHR34580:SF1">
    <property type="entry name" value="PROTEIN PAFC"/>
    <property type="match status" value="1"/>
</dbReference>
<proteinExistence type="predicted"/>
<reference evidence="2" key="2">
    <citation type="journal article" date="2021" name="PeerJ">
        <title>Extensive microbial diversity within the chicken gut microbiome revealed by metagenomics and culture.</title>
        <authorList>
            <person name="Gilroy R."/>
            <person name="Ravi A."/>
            <person name="Getino M."/>
            <person name="Pursley I."/>
            <person name="Horton D.L."/>
            <person name="Alikhan N.F."/>
            <person name="Baker D."/>
            <person name="Gharbi K."/>
            <person name="Hall N."/>
            <person name="Watson M."/>
            <person name="Adriaenssens E.M."/>
            <person name="Foster-Nyarko E."/>
            <person name="Jarju S."/>
            <person name="Secka A."/>
            <person name="Antonio M."/>
            <person name="Oren A."/>
            <person name="Chaudhuri R.R."/>
            <person name="La Ragione R."/>
            <person name="Hildebrand F."/>
            <person name="Pallen M.J."/>
        </authorList>
    </citation>
    <scope>NUCLEOTIDE SEQUENCE</scope>
    <source>
        <strain evidence="2">7463</strain>
    </source>
</reference>
<dbReference type="PANTHER" id="PTHR34580">
    <property type="match status" value="1"/>
</dbReference>
<evidence type="ECO:0000313" key="3">
    <source>
        <dbReference type="Proteomes" id="UP000824083"/>
    </source>
</evidence>
<dbReference type="EMBL" id="DVMY01000005">
    <property type="protein sequence ID" value="HIU36688.1"/>
    <property type="molecule type" value="Genomic_DNA"/>
</dbReference>
<gene>
    <name evidence="2" type="ORF">IAC56_00170</name>
</gene>
<comment type="caution">
    <text evidence="2">The sequence shown here is derived from an EMBL/GenBank/DDBJ whole genome shotgun (WGS) entry which is preliminary data.</text>
</comment>
<dbReference type="PROSITE" id="PS52050">
    <property type="entry name" value="WYL"/>
    <property type="match status" value="1"/>
</dbReference>
<protein>
    <submittedName>
        <fullName evidence="2">WYL domain-containing protein</fullName>
    </submittedName>
</protein>
<dbReference type="InterPro" id="IPR026881">
    <property type="entry name" value="WYL_dom"/>
</dbReference>
<dbReference type="InterPro" id="IPR051534">
    <property type="entry name" value="CBASS_pafABC_assoc_protein"/>
</dbReference>
<name>A0A9D1LDK4_9BURK</name>
<sequence>MARQMNAINQAMLYLEIIRRIPRHRFISTIEIQNSLRASGIEVPILTLQRYLKQLYDSGNLPIERDDREKPYCYRMGTDSSPFPFTNLSAQEALMLRLIEANLHYQLPGKLNKAMEPFFEAARQTLSETQGRVTRENQWLNKVAVVSNTLPQIPPNVKPRIFEAVSNALFENKKLKLTYHNAEGAEKTKVVTPLGLVQQDIRLYLVCRFDGYSDIRHLALHRLTDAELLDVMAFSDRAFNIRKYVQEHHFNYTNEDTKKILLTLEFTSNTTALNLKEAPFNRTQKLQKLPNGHYLLTVEIEDTLLLDGWINTWKASSGIIRIEKTPIHNQ</sequence>
<feature type="domain" description="WYL" evidence="1">
    <location>
        <begin position="161"/>
        <end position="227"/>
    </location>
</feature>
<accession>A0A9D1LDK4</accession>